<evidence type="ECO:0000313" key="2">
    <source>
        <dbReference type="Proteomes" id="UP000254640"/>
    </source>
</evidence>
<dbReference type="AlphaFoldDB" id="A0A379LS01"/>
<protein>
    <recommendedName>
        <fullName evidence="3">DUF4865 family protein</fullName>
    </recommendedName>
</protein>
<accession>A0A379LS01</accession>
<dbReference type="EMBL" id="UGSO01000002">
    <property type="protein sequence ID" value="SUE06924.1"/>
    <property type="molecule type" value="Genomic_DNA"/>
</dbReference>
<reference evidence="1 2" key="1">
    <citation type="submission" date="2018-06" db="EMBL/GenBank/DDBJ databases">
        <authorList>
            <consortium name="Pathogen Informatics"/>
            <person name="Doyle S."/>
        </authorList>
    </citation>
    <scope>NUCLEOTIDE SEQUENCE [LARGE SCALE GENOMIC DNA]</scope>
    <source>
        <strain evidence="1 2">NCTC9381</strain>
    </source>
</reference>
<dbReference type="RefSeq" id="WP_062758995.1">
    <property type="nucleotide sequence ID" value="NZ_CP077368.1"/>
</dbReference>
<evidence type="ECO:0008006" key="3">
    <source>
        <dbReference type="Google" id="ProtNLM"/>
    </source>
</evidence>
<dbReference type="Pfam" id="PF16157">
    <property type="entry name" value="DUF4865"/>
    <property type="match status" value="1"/>
</dbReference>
<gene>
    <name evidence="1" type="ORF">NCTC9381_05787</name>
</gene>
<evidence type="ECO:0000313" key="1">
    <source>
        <dbReference type="EMBL" id="SUE06924.1"/>
    </source>
</evidence>
<proteinExistence type="predicted"/>
<name>A0A379LS01_ENTAG</name>
<dbReference type="InterPro" id="IPR032349">
    <property type="entry name" value="DUF4865"/>
</dbReference>
<dbReference type="GeneID" id="66827385"/>
<organism evidence="1 2">
    <name type="scientific">Enterobacter agglomerans</name>
    <name type="common">Erwinia herbicola</name>
    <name type="synonym">Pantoea agglomerans</name>
    <dbReference type="NCBI Taxonomy" id="549"/>
    <lineage>
        <taxon>Bacteria</taxon>
        <taxon>Pseudomonadati</taxon>
        <taxon>Pseudomonadota</taxon>
        <taxon>Gammaproteobacteria</taxon>
        <taxon>Enterobacterales</taxon>
        <taxon>Erwiniaceae</taxon>
        <taxon>Pantoea</taxon>
        <taxon>Pantoea agglomerans group</taxon>
    </lineage>
</organism>
<sequence>MIIMHYRFTLPADYDMGIIVQRISLNGARLDGFPGLVAKAYLYTCRDDDGQNENRYAPLYFWREASGMQHFLQSPGFATLVRDFGWPIIESWLALEGQSHMPDLADARFITLNRWTIPPHSDLTTLPVTTGISAWDVSRWQGVDVNASHLRPAGEQEVYRIGYLARGAAAADLQL</sequence>
<keyword evidence="2" id="KW-1185">Reference proteome</keyword>
<dbReference type="Proteomes" id="UP000254640">
    <property type="component" value="Unassembled WGS sequence"/>
</dbReference>